<name>A0A9X5ANK3_9FIRM</name>
<evidence type="ECO:0000313" key="2">
    <source>
        <dbReference type="Proteomes" id="UP000487649"/>
    </source>
</evidence>
<dbReference type="AlphaFoldDB" id="A0A9X5ANK3"/>
<dbReference type="EMBL" id="WMQE01000006">
    <property type="protein sequence ID" value="MTK20566.1"/>
    <property type="molecule type" value="Genomic_DNA"/>
</dbReference>
<gene>
    <name evidence="1" type="ORF">GMA92_03825</name>
</gene>
<organism evidence="1 2">
    <name type="scientific">Turicibacter sanguinis</name>
    <dbReference type="NCBI Taxonomy" id="154288"/>
    <lineage>
        <taxon>Bacteria</taxon>
        <taxon>Bacillati</taxon>
        <taxon>Bacillota</taxon>
        <taxon>Erysipelotrichia</taxon>
        <taxon>Erysipelotrichales</taxon>
        <taxon>Turicibacteraceae</taxon>
        <taxon>Turicibacter</taxon>
    </lineage>
</organism>
<dbReference type="RefSeq" id="WP_006784676.1">
    <property type="nucleotide sequence ID" value="NZ_CABJBH010000008.1"/>
</dbReference>
<protein>
    <submittedName>
        <fullName evidence="1">ABC transporter substrate-binding protein</fullName>
    </submittedName>
</protein>
<dbReference type="OrthoDB" id="9776955at2"/>
<dbReference type="PANTHER" id="PTHR35271:SF1">
    <property type="entry name" value="ABC TRANSPORTER, SUBSTRATE-BINDING LIPOPROTEIN"/>
    <property type="match status" value="1"/>
</dbReference>
<sequence length="328" mass="34833">MKASKWLNILGIGIVFCGSFLVGCSKQENSDVKTIGVLQYMEHAALDASYEGFVAALEAEGYVDGENIKFDLKNAQGDMATTQTIAKQFVSNQVDMIFAIATGAAQAAYNATQEIPIVITAVTDPVSAELVKDWDVTGTNVTGTSDLTPVEKQMNLIKELVPNAKTIGVIYTTSEVNSQVQVSMAKEAAKSLGYEIVEVGITSVNDIPIAVSSIIDKIDVMYAPTDNLVASAMPVLWNACVEKKVPVITGEEGMATAGGVATEGIDYYQLGYETGLMAVEVLEGKDPSTMSINTLENTTLIVNQQNADAIGLVIPEDILSEAEIVEGD</sequence>
<dbReference type="Proteomes" id="UP000487649">
    <property type="component" value="Unassembled WGS sequence"/>
</dbReference>
<reference evidence="1 2" key="1">
    <citation type="journal article" date="2019" name="Nat. Med.">
        <title>A library of human gut bacterial isolates paired with longitudinal multiomics data enables mechanistic microbiome research.</title>
        <authorList>
            <person name="Poyet M."/>
            <person name="Groussin M."/>
            <person name="Gibbons S.M."/>
            <person name="Avila-Pacheco J."/>
            <person name="Jiang X."/>
            <person name="Kearney S.M."/>
            <person name="Perrotta A.R."/>
            <person name="Berdy B."/>
            <person name="Zhao S."/>
            <person name="Lieberman T.D."/>
            <person name="Swanson P.K."/>
            <person name="Smith M."/>
            <person name="Roesemann S."/>
            <person name="Alexander J.E."/>
            <person name="Rich S.A."/>
            <person name="Livny J."/>
            <person name="Vlamakis H."/>
            <person name="Clish C."/>
            <person name="Bullock K."/>
            <person name="Deik A."/>
            <person name="Scott J."/>
            <person name="Pierce K.A."/>
            <person name="Xavier R.J."/>
            <person name="Alm E.J."/>
        </authorList>
    </citation>
    <scope>NUCLEOTIDE SEQUENCE [LARGE SCALE GENOMIC DNA]</scope>
    <source>
        <strain evidence="1 2">BIOML-A198</strain>
    </source>
</reference>
<dbReference type="CDD" id="cd06325">
    <property type="entry name" value="PBP1_ABC_unchar_transporter"/>
    <property type="match status" value="1"/>
</dbReference>
<dbReference type="SUPFAM" id="SSF53822">
    <property type="entry name" value="Periplasmic binding protein-like I"/>
    <property type="match status" value="1"/>
</dbReference>
<comment type="caution">
    <text evidence="1">The sequence shown here is derived from an EMBL/GenBank/DDBJ whole genome shotgun (WGS) entry which is preliminary data.</text>
</comment>
<dbReference type="PROSITE" id="PS51257">
    <property type="entry name" value="PROKAR_LIPOPROTEIN"/>
    <property type="match status" value="1"/>
</dbReference>
<dbReference type="GeneID" id="60059756"/>
<dbReference type="InterPro" id="IPR007487">
    <property type="entry name" value="ABC_transpt-TYRBP-like"/>
</dbReference>
<dbReference type="PANTHER" id="PTHR35271">
    <property type="entry name" value="ABC TRANSPORTER, SUBSTRATE-BINDING LIPOPROTEIN-RELATED"/>
    <property type="match status" value="1"/>
</dbReference>
<evidence type="ECO:0000313" key="1">
    <source>
        <dbReference type="EMBL" id="MTK20566.1"/>
    </source>
</evidence>
<dbReference type="InterPro" id="IPR028082">
    <property type="entry name" value="Peripla_BP_I"/>
</dbReference>
<proteinExistence type="predicted"/>
<dbReference type="Pfam" id="PF04392">
    <property type="entry name" value="ABC_sub_bind"/>
    <property type="match status" value="1"/>
</dbReference>
<dbReference type="Gene3D" id="3.40.50.2300">
    <property type="match status" value="2"/>
</dbReference>
<accession>A0A9X5ANK3</accession>